<feature type="region of interest" description="Disordered" evidence="6">
    <location>
        <begin position="124"/>
        <end position="219"/>
    </location>
</feature>
<evidence type="ECO:0000256" key="5">
    <source>
        <dbReference type="PROSITE-ProRule" id="PRU00169"/>
    </source>
</evidence>
<evidence type="ECO:0000313" key="9">
    <source>
        <dbReference type="EMBL" id="THW35040.1"/>
    </source>
</evidence>
<dbReference type="PROSITE" id="PS50109">
    <property type="entry name" value="HIS_KIN"/>
    <property type="match status" value="1"/>
</dbReference>
<gene>
    <name evidence="9" type="ORF">D6D21_09323</name>
</gene>
<evidence type="ECO:0000259" key="8">
    <source>
        <dbReference type="PROSITE" id="PS50110"/>
    </source>
</evidence>
<evidence type="ECO:0000256" key="3">
    <source>
        <dbReference type="ARBA" id="ARBA00022679"/>
    </source>
</evidence>
<protein>
    <recommendedName>
        <fullName evidence="2">histidine kinase</fullName>
        <ecNumber evidence="2">2.7.13.3</ecNumber>
    </recommendedName>
</protein>
<proteinExistence type="predicted"/>
<name>A0AB74ILQ0_AURPU</name>
<dbReference type="InterPro" id="IPR000014">
    <property type="entry name" value="PAS"/>
</dbReference>
<dbReference type="Gene3D" id="3.30.565.10">
    <property type="entry name" value="Histidine kinase-like ATPase, C-terminal domain"/>
    <property type="match status" value="1"/>
</dbReference>
<feature type="modified residue" description="4-aspartylphosphate" evidence="5">
    <location>
        <position position="1084"/>
    </location>
</feature>
<organism evidence="9 10">
    <name type="scientific">Aureobasidium pullulans</name>
    <name type="common">Black yeast</name>
    <name type="synonym">Pullularia pullulans</name>
    <dbReference type="NCBI Taxonomy" id="5580"/>
    <lineage>
        <taxon>Eukaryota</taxon>
        <taxon>Fungi</taxon>
        <taxon>Dikarya</taxon>
        <taxon>Ascomycota</taxon>
        <taxon>Pezizomycotina</taxon>
        <taxon>Dothideomycetes</taxon>
        <taxon>Dothideomycetidae</taxon>
        <taxon>Dothideales</taxon>
        <taxon>Saccotheciaceae</taxon>
        <taxon>Aureobasidium</taxon>
    </lineage>
</organism>
<evidence type="ECO:0000259" key="7">
    <source>
        <dbReference type="PROSITE" id="PS50109"/>
    </source>
</evidence>
<dbReference type="GO" id="GO:0005886">
    <property type="term" value="C:plasma membrane"/>
    <property type="evidence" value="ECO:0007669"/>
    <property type="project" value="TreeGrafter"/>
</dbReference>
<dbReference type="Proteomes" id="UP000309076">
    <property type="component" value="Unassembled WGS sequence"/>
</dbReference>
<feature type="domain" description="Histidine kinase" evidence="7">
    <location>
        <begin position="732"/>
        <end position="993"/>
    </location>
</feature>
<dbReference type="SMART" id="SM00448">
    <property type="entry name" value="REC"/>
    <property type="match status" value="1"/>
</dbReference>
<dbReference type="InterPro" id="IPR011006">
    <property type="entry name" value="CheY-like_superfamily"/>
</dbReference>
<accession>A0AB74ILQ0</accession>
<evidence type="ECO:0000256" key="2">
    <source>
        <dbReference type="ARBA" id="ARBA00012438"/>
    </source>
</evidence>
<sequence length="1156" mass="128704">MDDSAAALILSALPDLTPHDLSVVDRLLDLLRIHISTASSPASPRLYVAAVDALHSSTCDSLNSSTDSTSDDKSHVTPDDAADDTLDHAPNRTRHHGTDQTATAVEFDIKTRCWKLKRRRSSTDSFSSTSTARSNSLGPSSTTTSRSNSFKKRQLSHRQGIGAPDKSEEGHANKHNKSDHEAVNGHEKSREDINGHDKSREDQDKLDSTKETEADWTSHIPHSEHNQFLINTRWDKTSLGPMRTWPPILQLMTLKTLADPRPANLYWGQDRIAIYNEPFAVMAHSRHPAMMGATAADAMPATWPFLKVMMQQVQDTNTAFSLPEFEMEVHKENGFLEEAWYDGIFSPISDTIGHFQGLYNSGYEITNTVLMHRYARLIHRMAATPDFDHESPWTHIIKSCEEFGRDVPMLLVYSAHVKPTSRSDHCTLHLKGSLGIKPAHGQALNTFDLDDSDHVLAPAFRSSKSLGHPVLLDTSHESFQHFRSGIDWRGYLEPSSRIVVMPVLTTGLIAGFIVMGLNPRRPYDDDLKQLVRDIWLTCTSVLSSSISFDQAREREKVLTRELTQRERFIRKLAEVTNVGIYSLSPTGILTYANPKFHDMLESTLETENSQVFGFDDFVLDDDLHKITAAHEECNAQCTNVSVEIRLKRTWSPPGSSNEQPCWVLNSIVPDVEDGQIKGVIGSLSDIGHTMWALQLQKDSTEAALESKKHLEQFIDMTSHEVSRHGHEFSAPANSTQMRNPLGATIQCAEDIARTIDEARVSFSDKDLSELFELVSENAKTIAFCSAHQKTIADDILVVSKLSSSLLSLSSASCQPETVAKQVVRMFKAEAANATVDLDLVVHSSYGIDWASCDASRIRQILINLVSNSLKFTKGRNQRQIKVIVGSSHVAPPEHMSELQWHPKGLPPPVLSDNNEIFLTLQVQDTGKGLSREEMDKLFNRFAQASSTTSSTYGGSGLGLFISMQLAELQGGRIGLSSQPGQGTTFGFYVKVKKAIATQEQEKSLRRISETLETHLPRNVDKPLEILLVEDNVINARILSKQLRAKGHQVHVAIHGQEALDFLRTTKYSRRSDSNAVELDVILMDWEMPVLNGIDCTKQIRQLEAQGSLTTHLPIIVTSANARPEQIEVAYAAGTDEFLSKPFTVTQVLEKIRQMNN</sequence>
<dbReference type="SUPFAM" id="SSF55785">
    <property type="entry name" value="PYP-like sensor domain (PAS domain)"/>
    <property type="match status" value="1"/>
</dbReference>
<comment type="catalytic activity">
    <reaction evidence="1">
        <text>ATP + protein L-histidine = ADP + protein N-phospho-L-histidine.</text>
        <dbReference type="EC" id="2.7.13.3"/>
    </reaction>
</comment>
<dbReference type="GO" id="GO:0009927">
    <property type="term" value="F:histidine phosphotransfer kinase activity"/>
    <property type="evidence" value="ECO:0007669"/>
    <property type="project" value="TreeGrafter"/>
</dbReference>
<evidence type="ECO:0000256" key="1">
    <source>
        <dbReference type="ARBA" id="ARBA00000085"/>
    </source>
</evidence>
<evidence type="ECO:0000256" key="4">
    <source>
        <dbReference type="ARBA" id="ARBA00022777"/>
    </source>
</evidence>
<feature type="domain" description="Response regulatory" evidence="8">
    <location>
        <begin position="1024"/>
        <end position="1155"/>
    </location>
</feature>
<dbReference type="InterPro" id="IPR003594">
    <property type="entry name" value="HATPase_dom"/>
</dbReference>
<dbReference type="CDD" id="cd17546">
    <property type="entry name" value="REC_hyHK_CKI1_RcsC-like"/>
    <property type="match status" value="1"/>
</dbReference>
<dbReference type="InterPro" id="IPR036890">
    <property type="entry name" value="HATPase_C_sf"/>
</dbReference>
<dbReference type="Pfam" id="PF02518">
    <property type="entry name" value="HATPase_c"/>
    <property type="match status" value="1"/>
</dbReference>
<dbReference type="InterPro" id="IPR001789">
    <property type="entry name" value="Sig_transdc_resp-reg_receiver"/>
</dbReference>
<dbReference type="SMART" id="SM00387">
    <property type="entry name" value="HATPase_c"/>
    <property type="match status" value="1"/>
</dbReference>
<dbReference type="SUPFAM" id="SSF55874">
    <property type="entry name" value="ATPase domain of HSP90 chaperone/DNA topoisomerase II/histidine kinase"/>
    <property type="match status" value="1"/>
</dbReference>
<dbReference type="InterPro" id="IPR004358">
    <property type="entry name" value="Sig_transdc_His_kin-like_C"/>
</dbReference>
<feature type="region of interest" description="Disordered" evidence="6">
    <location>
        <begin position="60"/>
        <end position="101"/>
    </location>
</feature>
<dbReference type="SUPFAM" id="SSF52172">
    <property type="entry name" value="CheY-like"/>
    <property type="match status" value="1"/>
</dbReference>
<feature type="compositionally biased region" description="Polar residues" evidence="6">
    <location>
        <begin position="137"/>
        <end position="148"/>
    </location>
</feature>
<dbReference type="Gene3D" id="3.40.50.2300">
    <property type="match status" value="1"/>
</dbReference>
<dbReference type="Gene3D" id="3.30.450.20">
    <property type="entry name" value="PAS domain"/>
    <property type="match status" value="2"/>
</dbReference>
<feature type="compositionally biased region" description="Basic and acidic residues" evidence="6">
    <location>
        <begin position="165"/>
        <end position="213"/>
    </location>
</feature>
<dbReference type="InterPro" id="IPR035965">
    <property type="entry name" value="PAS-like_dom_sf"/>
</dbReference>
<keyword evidence="3" id="KW-0808">Transferase</keyword>
<reference evidence="9 10" key="1">
    <citation type="submission" date="2018-10" db="EMBL/GenBank/DDBJ databases">
        <title>Fifty Aureobasidium pullulans genomes reveal a recombining polyextremotolerant generalist.</title>
        <authorList>
            <person name="Gostincar C."/>
            <person name="Turk M."/>
            <person name="Zajc J."/>
            <person name="Gunde-Cimerman N."/>
        </authorList>
    </citation>
    <scope>NUCLEOTIDE SEQUENCE [LARGE SCALE GENOMIC DNA]</scope>
    <source>
        <strain evidence="9 10">EXF-10796</strain>
    </source>
</reference>
<dbReference type="PANTHER" id="PTHR43047:SF72">
    <property type="entry name" value="OSMOSENSING HISTIDINE PROTEIN KINASE SLN1"/>
    <property type="match status" value="1"/>
</dbReference>
<dbReference type="AlphaFoldDB" id="A0AB74ILQ0"/>
<keyword evidence="5" id="KW-0597">Phosphoprotein</keyword>
<dbReference type="EMBL" id="QZAM01000295">
    <property type="protein sequence ID" value="THW35040.1"/>
    <property type="molecule type" value="Genomic_DNA"/>
</dbReference>
<evidence type="ECO:0000313" key="10">
    <source>
        <dbReference type="Proteomes" id="UP000309076"/>
    </source>
</evidence>
<evidence type="ECO:0000256" key="6">
    <source>
        <dbReference type="SAM" id="MobiDB-lite"/>
    </source>
</evidence>
<dbReference type="SMART" id="SM00091">
    <property type="entry name" value="PAS"/>
    <property type="match status" value="1"/>
</dbReference>
<dbReference type="GO" id="GO:0000155">
    <property type="term" value="F:phosphorelay sensor kinase activity"/>
    <property type="evidence" value="ECO:0007669"/>
    <property type="project" value="TreeGrafter"/>
</dbReference>
<dbReference type="EC" id="2.7.13.3" evidence="2"/>
<dbReference type="PROSITE" id="PS50110">
    <property type="entry name" value="RESPONSE_REGULATORY"/>
    <property type="match status" value="1"/>
</dbReference>
<dbReference type="CDD" id="cd16922">
    <property type="entry name" value="HATPase_EvgS-ArcB-TorS-like"/>
    <property type="match status" value="1"/>
</dbReference>
<keyword evidence="4" id="KW-0418">Kinase</keyword>
<dbReference type="PRINTS" id="PR00344">
    <property type="entry name" value="BCTRLSENSOR"/>
</dbReference>
<feature type="compositionally biased region" description="Low complexity" evidence="6">
    <location>
        <begin position="124"/>
        <end position="136"/>
    </location>
</feature>
<dbReference type="InterPro" id="IPR005467">
    <property type="entry name" value="His_kinase_dom"/>
</dbReference>
<dbReference type="Pfam" id="PF00072">
    <property type="entry name" value="Response_reg"/>
    <property type="match status" value="1"/>
</dbReference>
<comment type="caution">
    <text evidence="9">The sequence shown here is derived from an EMBL/GenBank/DDBJ whole genome shotgun (WGS) entry which is preliminary data.</text>
</comment>
<dbReference type="Gene3D" id="1.10.287.130">
    <property type="match status" value="1"/>
</dbReference>
<dbReference type="PANTHER" id="PTHR43047">
    <property type="entry name" value="TWO-COMPONENT HISTIDINE PROTEIN KINASE"/>
    <property type="match status" value="1"/>
</dbReference>